<dbReference type="InterPro" id="IPR000210">
    <property type="entry name" value="BTB/POZ_dom"/>
</dbReference>
<dbReference type="Proteomes" id="UP001175000">
    <property type="component" value="Unassembled WGS sequence"/>
</dbReference>
<accession>A0AA39W4D9</accession>
<gene>
    <name evidence="2" type="ORF">B0T14DRAFT_325716</name>
</gene>
<comment type="caution">
    <text evidence="2">The sequence shown here is derived from an EMBL/GenBank/DDBJ whole genome shotgun (WGS) entry which is preliminary data.</text>
</comment>
<dbReference type="SUPFAM" id="SSF54695">
    <property type="entry name" value="POZ domain"/>
    <property type="match status" value="1"/>
</dbReference>
<proteinExistence type="predicted"/>
<dbReference type="EMBL" id="JAULSU010000007">
    <property type="protein sequence ID" value="KAK0611319.1"/>
    <property type="molecule type" value="Genomic_DNA"/>
</dbReference>
<dbReference type="Gene3D" id="3.30.710.10">
    <property type="entry name" value="Potassium Channel Kv1.1, Chain A"/>
    <property type="match status" value="1"/>
</dbReference>
<organism evidence="2 3">
    <name type="scientific">Immersiella caudata</name>
    <dbReference type="NCBI Taxonomy" id="314043"/>
    <lineage>
        <taxon>Eukaryota</taxon>
        <taxon>Fungi</taxon>
        <taxon>Dikarya</taxon>
        <taxon>Ascomycota</taxon>
        <taxon>Pezizomycotina</taxon>
        <taxon>Sordariomycetes</taxon>
        <taxon>Sordariomycetidae</taxon>
        <taxon>Sordariales</taxon>
        <taxon>Lasiosphaeriaceae</taxon>
        <taxon>Immersiella</taxon>
    </lineage>
</organism>
<dbReference type="CDD" id="cd18186">
    <property type="entry name" value="BTB_POZ_ZBTB_KLHL-like"/>
    <property type="match status" value="1"/>
</dbReference>
<dbReference type="InterPro" id="IPR011333">
    <property type="entry name" value="SKP1/BTB/POZ_sf"/>
</dbReference>
<evidence type="ECO:0000313" key="3">
    <source>
        <dbReference type="Proteomes" id="UP001175000"/>
    </source>
</evidence>
<dbReference type="Pfam" id="PF00651">
    <property type="entry name" value="BTB"/>
    <property type="match status" value="1"/>
</dbReference>
<evidence type="ECO:0000313" key="2">
    <source>
        <dbReference type="EMBL" id="KAK0611319.1"/>
    </source>
</evidence>
<keyword evidence="3" id="KW-1185">Reference proteome</keyword>
<name>A0AA39W4D9_9PEZI</name>
<dbReference type="PROSITE" id="PS50097">
    <property type="entry name" value="BTB"/>
    <property type="match status" value="1"/>
</dbReference>
<evidence type="ECO:0000259" key="1">
    <source>
        <dbReference type="PROSITE" id="PS50097"/>
    </source>
</evidence>
<dbReference type="PANTHER" id="PTHR24413">
    <property type="entry name" value="SPECKLE-TYPE POZ PROTEIN"/>
    <property type="match status" value="1"/>
</dbReference>
<dbReference type="SMART" id="SM00225">
    <property type="entry name" value="BTB"/>
    <property type="match status" value="1"/>
</dbReference>
<sequence length="276" mass="31429">MTQARFLDADQNLLDTGLFSDVTVSCGDKTWNLHKNILCSRSTWFEKALTGRFEEAKTGHVDIRNFDPDHVYWLIRYIYTGTCDIPTLNPNQTKTNFVTCYEVFTIADYFAMGALGQIALITLISELEAKLGPMQLQHEPVDWLDELFDAIKLIYHDIPLDDRTRTRSALCDAILLFVHMARFCLMQNAEFTEFLDEAPVFALDVFRMMRTTGDFISSLPDPQCGYCSQKPTMRSGKGFYTHLATKKLKLDACCVSCAGKRGFLPPKENWSPSKEV</sequence>
<protein>
    <submittedName>
        <fullName evidence="2">BTB/POZ protein</fullName>
    </submittedName>
</protein>
<feature type="domain" description="BTB" evidence="1">
    <location>
        <begin position="20"/>
        <end position="87"/>
    </location>
</feature>
<reference evidence="2" key="1">
    <citation type="submission" date="2023-06" db="EMBL/GenBank/DDBJ databases">
        <title>Genome-scale phylogeny and comparative genomics of the fungal order Sordariales.</title>
        <authorList>
            <consortium name="Lawrence Berkeley National Laboratory"/>
            <person name="Hensen N."/>
            <person name="Bonometti L."/>
            <person name="Westerberg I."/>
            <person name="Brannstrom I.O."/>
            <person name="Guillou S."/>
            <person name="Cros-Aarteil S."/>
            <person name="Calhoun S."/>
            <person name="Haridas S."/>
            <person name="Kuo A."/>
            <person name="Mondo S."/>
            <person name="Pangilinan J."/>
            <person name="Riley R."/>
            <person name="Labutti K."/>
            <person name="Andreopoulos B."/>
            <person name="Lipzen A."/>
            <person name="Chen C."/>
            <person name="Yanf M."/>
            <person name="Daum C."/>
            <person name="Ng V."/>
            <person name="Clum A."/>
            <person name="Steindorff A."/>
            <person name="Ohm R."/>
            <person name="Martin F."/>
            <person name="Silar P."/>
            <person name="Natvig D."/>
            <person name="Lalanne C."/>
            <person name="Gautier V."/>
            <person name="Ament-Velasquez S.L."/>
            <person name="Kruys A."/>
            <person name="Hutchinson M.I."/>
            <person name="Powell A.J."/>
            <person name="Barry K."/>
            <person name="Miller A.N."/>
            <person name="Grigoriev I.V."/>
            <person name="Debuchy R."/>
            <person name="Gladieux P."/>
            <person name="Thoren M.H."/>
            <person name="Johannesson H."/>
        </authorList>
    </citation>
    <scope>NUCLEOTIDE SEQUENCE</scope>
    <source>
        <strain evidence="2">CBS 606.72</strain>
    </source>
</reference>
<dbReference type="AlphaFoldDB" id="A0AA39W4D9"/>